<organism evidence="2 3">
    <name type="scientific">Brevibacillus centrosporus</name>
    <dbReference type="NCBI Taxonomy" id="54910"/>
    <lineage>
        <taxon>Bacteria</taxon>
        <taxon>Bacillati</taxon>
        <taxon>Bacillota</taxon>
        <taxon>Bacilli</taxon>
        <taxon>Bacillales</taxon>
        <taxon>Paenibacillaceae</taxon>
        <taxon>Brevibacillus</taxon>
    </lineage>
</organism>
<evidence type="ECO:0000259" key="1">
    <source>
        <dbReference type="PROSITE" id="PS50883"/>
    </source>
</evidence>
<gene>
    <name evidence="2" type="ORF">SAMN05518846_102113</name>
</gene>
<name>A0A1I3NMC6_9BACL</name>
<keyword evidence="3" id="KW-1185">Reference proteome</keyword>
<dbReference type="InterPro" id="IPR035919">
    <property type="entry name" value="EAL_sf"/>
</dbReference>
<proteinExistence type="predicted"/>
<dbReference type="STRING" id="1884381.SAMN05518846_102113"/>
<dbReference type="SMART" id="SM00052">
    <property type="entry name" value="EAL"/>
    <property type="match status" value="1"/>
</dbReference>
<dbReference type="CDD" id="cd01948">
    <property type="entry name" value="EAL"/>
    <property type="match status" value="1"/>
</dbReference>
<dbReference type="EMBL" id="FORT01000002">
    <property type="protein sequence ID" value="SFJ10365.1"/>
    <property type="molecule type" value="Genomic_DNA"/>
</dbReference>
<dbReference type="AlphaFoldDB" id="A0A1I3NMC6"/>
<dbReference type="PROSITE" id="PS50883">
    <property type="entry name" value="EAL"/>
    <property type="match status" value="1"/>
</dbReference>
<dbReference type="InterPro" id="IPR050706">
    <property type="entry name" value="Cyclic-di-GMP_PDE-like"/>
</dbReference>
<dbReference type="SUPFAM" id="SSF141868">
    <property type="entry name" value="EAL domain-like"/>
    <property type="match status" value="1"/>
</dbReference>
<sequence>MKSIEKLFKEKEYYHAFQPICSIPGKERIAYEALLRSKENGNPEVLFQLVKETNALLELDTQSLYYAILTFFRSSDREGGELLFVNIFPSTIVEATFPAFIHEVVRDFEPYLNQIVLEINESIMEGKIWNEPIFLQRIMDLRDIGFLIALDDVGEGTTTFRKIIEIAPDFIKMDRFFSQDLSVSHDKQKVVRLFVEYCRDASQLILEGVEEEEDLACAASIGVTIGQGYLFGKPGALLGK</sequence>
<reference evidence="3" key="1">
    <citation type="submission" date="2016-10" db="EMBL/GenBank/DDBJ databases">
        <authorList>
            <person name="Varghese N."/>
            <person name="Submissions S."/>
        </authorList>
    </citation>
    <scope>NUCLEOTIDE SEQUENCE [LARGE SCALE GENOMIC DNA]</scope>
    <source>
        <strain evidence="3">OK042</strain>
    </source>
</reference>
<dbReference type="InterPro" id="IPR001633">
    <property type="entry name" value="EAL_dom"/>
</dbReference>
<dbReference type="RefSeq" id="WP_092266638.1">
    <property type="nucleotide sequence ID" value="NZ_FORT01000002.1"/>
</dbReference>
<evidence type="ECO:0000313" key="3">
    <source>
        <dbReference type="Proteomes" id="UP000198915"/>
    </source>
</evidence>
<dbReference type="PANTHER" id="PTHR33121:SF76">
    <property type="entry name" value="SIGNALING PROTEIN"/>
    <property type="match status" value="1"/>
</dbReference>
<dbReference type="Gene3D" id="3.20.20.450">
    <property type="entry name" value="EAL domain"/>
    <property type="match status" value="1"/>
</dbReference>
<feature type="domain" description="EAL" evidence="1">
    <location>
        <begin position="1"/>
        <end position="240"/>
    </location>
</feature>
<accession>A0A1I3NMC6</accession>
<dbReference type="GO" id="GO:0071111">
    <property type="term" value="F:cyclic-guanylate-specific phosphodiesterase activity"/>
    <property type="evidence" value="ECO:0007669"/>
    <property type="project" value="InterPro"/>
</dbReference>
<protein>
    <submittedName>
        <fullName evidence="2">EAL domain, c-di-GMP-specific phosphodiesterase class I (Or its enzymatically inactive variant)</fullName>
    </submittedName>
</protein>
<dbReference type="PANTHER" id="PTHR33121">
    <property type="entry name" value="CYCLIC DI-GMP PHOSPHODIESTERASE PDEF"/>
    <property type="match status" value="1"/>
</dbReference>
<dbReference type="Proteomes" id="UP000198915">
    <property type="component" value="Unassembled WGS sequence"/>
</dbReference>
<dbReference type="Pfam" id="PF00563">
    <property type="entry name" value="EAL"/>
    <property type="match status" value="1"/>
</dbReference>
<evidence type="ECO:0000313" key="2">
    <source>
        <dbReference type="EMBL" id="SFJ10365.1"/>
    </source>
</evidence>